<reference evidence="1 2" key="1">
    <citation type="submission" date="2019-01" db="EMBL/GenBank/DDBJ databases">
        <authorList>
            <person name="Sayadi A."/>
        </authorList>
    </citation>
    <scope>NUCLEOTIDE SEQUENCE [LARGE SCALE GENOMIC DNA]</scope>
</reference>
<evidence type="ECO:0000313" key="1">
    <source>
        <dbReference type="EMBL" id="VEN33691.1"/>
    </source>
</evidence>
<gene>
    <name evidence="1" type="ORF">CALMAC_LOCUS155</name>
</gene>
<dbReference type="AlphaFoldDB" id="A0A653BDW3"/>
<dbReference type="SUPFAM" id="SSF49899">
    <property type="entry name" value="Concanavalin A-like lectins/glucanases"/>
    <property type="match status" value="1"/>
</dbReference>
<protein>
    <recommendedName>
        <fullName evidence="3">Laminin G domain-containing protein</fullName>
    </recommendedName>
</protein>
<sequence length="74" mass="8478">MVKYEFEGSFRSTIAEKIRVGFTTTNPKGFLLGMSSNITGEYMTIMVSNSGHLRVVFDFGFERQEVYIQRNTLV</sequence>
<name>A0A653BDW3_CALMS</name>
<evidence type="ECO:0000313" key="2">
    <source>
        <dbReference type="Proteomes" id="UP000410492"/>
    </source>
</evidence>
<dbReference type="OrthoDB" id="26719at2759"/>
<accession>A0A653BDW3</accession>
<dbReference type="InterPro" id="IPR013320">
    <property type="entry name" value="ConA-like_dom_sf"/>
</dbReference>
<dbReference type="Gene3D" id="2.60.120.200">
    <property type="match status" value="1"/>
</dbReference>
<proteinExistence type="predicted"/>
<organism evidence="1 2">
    <name type="scientific">Callosobruchus maculatus</name>
    <name type="common">Southern cowpea weevil</name>
    <name type="synonym">Pulse bruchid</name>
    <dbReference type="NCBI Taxonomy" id="64391"/>
    <lineage>
        <taxon>Eukaryota</taxon>
        <taxon>Metazoa</taxon>
        <taxon>Ecdysozoa</taxon>
        <taxon>Arthropoda</taxon>
        <taxon>Hexapoda</taxon>
        <taxon>Insecta</taxon>
        <taxon>Pterygota</taxon>
        <taxon>Neoptera</taxon>
        <taxon>Endopterygota</taxon>
        <taxon>Coleoptera</taxon>
        <taxon>Polyphaga</taxon>
        <taxon>Cucujiformia</taxon>
        <taxon>Chrysomeloidea</taxon>
        <taxon>Chrysomelidae</taxon>
        <taxon>Bruchinae</taxon>
        <taxon>Bruchini</taxon>
        <taxon>Callosobruchus</taxon>
    </lineage>
</organism>
<keyword evidence="2" id="KW-1185">Reference proteome</keyword>
<dbReference type="Proteomes" id="UP000410492">
    <property type="component" value="Unassembled WGS sequence"/>
</dbReference>
<dbReference type="EMBL" id="CAACVG010000182">
    <property type="protein sequence ID" value="VEN33691.1"/>
    <property type="molecule type" value="Genomic_DNA"/>
</dbReference>
<evidence type="ECO:0008006" key="3">
    <source>
        <dbReference type="Google" id="ProtNLM"/>
    </source>
</evidence>